<keyword evidence="2" id="KW-0961">Cell wall biogenesis/degradation</keyword>
<feature type="binding site" evidence="2">
    <location>
        <position position="127"/>
    </location>
    <ligand>
        <name>substrate</name>
    </ligand>
</feature>
<dbReference type="InterPro" id="IPR011698">
    <property type="entry name" value="GATase_3"/>
</dbReference>
<evidence type="ECO:0000259" key="3">
    <source>
        <dbReference type="Pfam" id="PF07685"/>
    </source>
</evidence>
<dbReference type="Proteomes" id="UP001501591">
    <property type="component" value="Unassembled WGS sequence"/>
</dbReference>
<dbReference type="EMBL" id="BAABCP010000002">
    <property type="protein sequence ID" value="GAA3947491.1"/>
    <property type="molecule type" value="Genomic_DNA"/>
</dbReference>
<dbReference type="SUPFAM" id="SSF52317">
    <property type="entry name" value="Class I glutamine amidotransferase-like"/>
    <property type="match status" value="1"/>
</dbReference>
<dbReference type="Pfam" id="PF07685">
    <property type="entry name" value="GATase_3"/>
    <property type="match status" value="1"/>
</dbReference>
<keyword evidence="2" id="KW-0133">Cell shape</keyword>
<evidence type="ECO:0000313" key="4">
    <source>
        <dbReference type="EMBL" id="GAA3947491.1"/>
    </source>
</evidence>
<dbReference type="EC" id="6.3.5.13" evidence="2"/>
<evidence type="ECO:0000256" key="1">
    <source>
        <dbReference type="ARBA" id="ARBA00022962"/>
    </source>
</evidence>
<keyword evidence="2" id="KW-0573">Peptidoglycan synthesis</keyword>
<keyword evidence="2" id="KW-0436">Ligase</keyword>
<feature type="domain" description="CobB/CobQ-like glutamine amidotransferase" evidence="3">
    <location>
        <begin position="22"/>
        <end position="179"/>
    </location>
</feature>
<accession>A0ABP7NHQ9</accession>
<protein>
    <recommendedName>
        <fullName evidence="2">Lipid II isoglutaminyl synthase (glutamine-hydrolyzing) subunit GatD</fullName>
        <ecNumber evidence="2">6.3.5.13</ecNumber>
    </recommendedName>
    <alternativeName>
        <fullName evidence="2">Lipid II isoglutaminyl synthase glutaminase subunit</fullName>
        <ecNumber evidence="2">3.5.1.2</ecNumber>
    </alternativeName>
</protein>
<comment type="caution">
    <text evidence="2">Lacks conserved residue(s) required for the propagation of feature annotation.</text>
</comment>
<evidence type="ECO:0000313" key="5">
    <source>
        <dbReference type="Proteomes" id="UP001501591"/>
    </source>
</evidence>
<dbReference type="EC" id="3.5.1.2" evidence="2"/>
<keyword evidence="5" id="KW-1185">Reference proteome</keyword>
<sequence>MTRITIAQLYPDLLGVTGDRGNVRALEARLELADVNRVTHRIAVGEELPDEVDILVIGNGPLSAMRAVHADLTARADRIRSHVEDGGALLAVGGGAELLSRGVTTLDGERLDGLGVLDATVARTRTRKVGYIIADTEIGRVIGFEDHASEWTLADHALGYGRVAFGQGGFALPAEADGHPVRGEMLRVGNAFATTIQGPVLPLNPGLTREILTAVCARRGTDVDLTAGAETLDAYAAGARTAIEALVHGKGFNTIQL</sequence>
<comment type="function">
    <text evidence="2">The lipid II isoglutaminyl synthase complex catalyzes the formation of alpha-D-isoglutamine in the cell wall lipid II stem peptide. The GatD subunit catalyzes the hydrolysis of glutamine to glutamate and ammonia. The resulting ammonia molecule is channeled to the active site of MurT.</text>
</comment>
<comment type="subunit">
    <text evidence="2">Forms a heterodimer with MurT.</text>
</comment>
<comment type="catalytic activity">
    <reaction evidence="2">
        <text>L-glutamine + H2O = L-glutamate + NH4(+)</text>
        <dbReference type="Rhea" id="RHEA:15889"/>
        <dbReference type="ChEBI" id="CHEBI:15377"/>
        <dbReference type="ChEBI" id="CHEBI:28938"/>
        <dbReference type="ChEBI" id="CHEBI:29985"/>
        <dbReference type="ChEBI" id="CHEBI:58359"/>
        <dbReference type="EC" id="3.5.1.2"/>
    </reaction>
</comment>
<dbReference type="InterPro" id="IPR043702">
    <property type="entry name" value="Lipid_II_synth_GatD"/>
</dbReference>
<comment type="similarity">
    <text evidence="2">Belongs to the CobB/CobQ family. GatD subfamily.</text>
</comment>
<evidence type="ECO:0000256" key="2">
    <source>
        <dbReference type="HAMAP-Rule" id="MF_02213"/>
    </source>
</evidence>
<dbReference type="RefSeq" id="WP_344820191.1">
    <property type="nucleotide sequence ID" value="NZ_BAABCP010000002.1"/>
</dbReference>
<keyword evidence="1 2" id="KW-0315">Glutamine amidotransferase</keyword>
<proteinExistence type="inferred from homology"/>
<organism evidence="4 5">
    <name type="scientific">Microbacterium soli</name>
    <dbReference type="NCBI Taxonomy" id="446075"/>
    <lineage>
        <taxon>Bacteria</taxon>
        <taxon>Bacillati</taxon>
        <taxon>Actinomycetota</taxon>
        <taxon>Actinomycetes</taxon>
        <taxon>Micrococcales</taxon>
        <taxon>Microbacteriaceae</taxon>
        <taxon>Microbacterium</taxon>
    </lineage>
</organism>
<comment type="catalytic activity">
    <reaction evidence="2">
        <text>beta-D-GlcNAc-(1-&gt;4)-Mur2Ac(oyl-L-Ala-gamma-D-Glu-L-Lys-D-Ala-D-Ala)-di-trans,octa-cis-undecaprenyl diphosphate + L-glutamine + ATP + H2O = beta-D-GlcNAc-(1-&gt;4)-Mur2Ac(oyl-L-Ala-D-isoglutaminyl-L-Lys-D-Ala-D-Ala)-di-trans,octa-cis-undecaprenyl diphosphate + L-glutamate + ADP + phosphate + H(+)</text>
        <dbReference type="Rhea" id="RHEA:57928"/>
        <dbReference type="ChEBI" id="CHEBI:15377"/>
        <dbReference type="ChEBI" id="CHEBI:15378"/>
        <dbReference type="ChEBI" id="CHEBI:29985"/>
        <dbReference type="ChEBI" id="CHEBI:30616"/>
        <dbReference type="ChEBI" id="CHEBI:43474"/>
        <dbReference type="ChEBI" id="CHEBI:58359"/>
        <dbReference type="ChEBI" id="CHEBI:60033"/>
        <dbReference type="ChEBI" id="CHEBI:62233"/>
        <dbReference type="ChEBI" id="CHEBI:456216"/>
        <dbReference type="EC" id="6.3.5.13"/>
    </reaction>
</comment>
<dbReference type="HAMAP" id="MF_02213">
    <property type="entry name" value="Lipid_II_synth_GatD"/>
    <property type="match status" value="1"/>
</dbReference>
<dbReference type="PROSITE" id="PS51274">
    <property type="entry name" value="GATASE_COBBQ"/>
    <property type="match status" value="1"/>
</dbReference>
<keyword evidence="2" id="KW-0378">Hydrolase</keyword>
<reference evidence="5" key="1">
    <citation type="journal article" date="2019" name="Int. J. Syst. Evol. Microbiol.">
        <title>The Global Catalogue of Microorganisms (GCM) 10K type strain sequencing project: providing services to taxonomists for standard genome sequencing and annotation.</title>
        <authorList>
            <consortium name="The Broad Institute Genomics Platform"/>
            <consortium name="The Broad Institute Genome Sequencing Center for Infectious Disease"/>
            <person name="Wu L."/>
            <person name="Ma J."/>
        </authorList>
    </citation>
    <scope>NUCLEOTIDE SEQUENCE [LARGE SCALE GENOMIC DNA]</scope>
    <source>
        <strain evidence="5">JCM 17024</strain>
    </source>
</reference>
<comment type="caution">
    <text evidence="4">The sequence shown here is derived from an EMBL/GenBank/DDBJ whole genome shotgun (WGS) entry which is preliminary data.</text>
</comment>
<comment type="pathway">
    <text evidence="2">Cell wall biogenesis; peptidoglycan biosynthesis.</text>
</comment>
<name>A0ABP7NHQ9_9MICO</name>
<dbReference type="InterPro" id="IPR029062">
    <property type="entry name" value="Class_I_gatase-like"/>
</dbReference>
<gene>
    <name evidence="2" type="primary">gatD</name>
    <name evidence="4" type="ORF">GCM10022383_26640</name>
</gene>